<comment type="caution">
    <text evidence="1">The sequence shown here is derived from an EMBL/GenBank/DDBJ whole genome shotgun (WGS) entry which is preliminary data.</text>
</comment>
<name>A0A813EY06_POLGL</name>
<evidence type="ECO:0000313" key="1">
    <source>
        <dbReference type="EMBL" id="CAE8606873.1"/>
    </source>
</evidence>
<dbReference type="EMBL" id="CAJNNV010019963">
    <property type="protein sequence ID" value="CAE8606873.1"/>
    <property type="molecule type" value="Genomic_DNA"/>
</dbReference>
<gene>
    <name evidence="1" type="ORF">PGLA1383_LOCUS24829</name>
</gene>
<sequence>MERTADWEINILLGQVENGKVGARDDYHKIVHDVYTTQYLQALGVDPTCNAYRKAVARNSPLEKCEIEATWIGHSSVAGHLRIVQPPVGRGLAVGGGSASDASFLRSSGQAERAANKVIEDFHGTARYISAVPPDVFEPSNLPKQ</sequence>
<dbReference type="AlphaFoldDB" id="A0A813EY06"/>
<feature type="non-terminal residue" evidence="1">
    <location>
        <position position="145"/>
    </location>
</feature>
<reference evidence="1" key="1">
    <citation type="submission" date="2021-02" db="EMBL/GenBank/DDBJ databases">
        <authorList>
            <person name="Dougan E. K."/>
            <person name="Rhodes N."/>
            <person name="Thang M."/>
            <person name="Chan C."/>
        </authorList>
    </citation>
    <scope>NUCLEOTIDE SEQUENCE</scope>
</reference>
<accession>A0A813EY06</accession>
<organism evidence="1 2">
    <name type="scientific">Polarella glacialis</name>
    <name type="common">Dinoflagellate</name>
    <dbReference type="NCBI Taxonomy" id="89957"/>
    <lineage>
        <taxon>Eukaryota</taxon>
        <taxon>Sar</taxon>
        <taxon>Alveolata</taxon>
        <taxon>Dinophyceae</taxon>
        <taxon>Suessiales</taxon>
        <taxon>Suessiaceae</taxon>
        <taxon>Polarella</taxon>
    </lineage>
</organism>
<evidence type="ECO:0000313" key="2">
    <source>
        <dbReference type="Proteomes" id="UP000654075"/>
    </source>
</evidence>
<keyword evidence="2" id="KW-1185">Reference proteome</keyword>
<dbReference type="Proteomes" id="UP000654075">
    <property type="component" value="Unassembled WGS sequence"/>
</dbReference>
<protein>
    <submittedName>
        <fullName evidence="1">Uncharacterized protein</fullName>
    </submittedName>
</protein>
<proteinExistence type="predicted"/>